<dbReference type="PANTHER" id="PTHR45339:SF1">
    <property type="entry name" value="HYBRID SIGNAL TRANSDUCTION HISTIDINE KINASE J"/>
    <property type="match status" value="1"/>
</dbReference>
<dbReference type="InterPro" id="IPR011006">
    <property type="entry name" value="CheY-like_superfamily"/>
</dbReference>
<keyword evidence="2" id="KW-0902">Two-component regulatory system</keyword>
<feature type="non-terminal residue" evidence="5">
    <location>
        <position position="1"/>
    </location>
</feature>
<dbReference type="EMBL" id="DSDK01000432">
    <property type="protein sequence ID" value="HDR51523.1"/>
    <property type="molecule type" value="Genomic_DNA"/>
</dbReference>
<reference evidence="5" key="1">
    <citation type="journal article" date="2020" name="mSystems">
        <title>Genome- and Community-Level Interaction Insights into Carbon Utilization and Element Cycling Functions of Hydrothermarchaeota in Hydrothermal Sediment.</title>
        <authorList>
            <person name="Zhou Z."/>
            <person name="Liu Y."/>
            <person name="Xu W."/>
            <person name="Pan J."/>
            <person name="Luo Z.H."/>
            <person name="Li M."/>
        </authorList>
    </citation>
    <scope>NUCLEOTIDE SEQUENCE [LARGE SCALE GENOMIC DNA]</scope>
    <source>
        <strain evidence="5">SpSt-1217</strain>
    </source>
</reference>
<dbReference type="AlphaFoldDB" id="A0A831LKZ6"/>
<feature type="domain" description="Response regulatory" evidence="4">
    <location>
        <begin position="56"/>
        <end position="173"/>
    </location>
</feature>
<dbReference type="GO" id="GO:0000160">
    <property type="term" value="P:phosphorelay signal transduction system"/>
    <property type="evidence" value="ECO:0007669"/>
    <property type="project" value="UniProtKB-KW"/>
</dbReference>
<dbReference type="Gene3D" id="3.40.50.2300">
    <property type="match status" value="1"/>
</dbReference>
<proteinExistence type="predicted"/>
<dbReference type="SUPFAM" id="SSF52172">
    <property type="entry name" value="CheY-like"/>
    <property type="match status" value="1"/>
</dbReference>
<sequence length="175" mass="19754">RELQKFSESIVIKGLKSDERLMDEVTLFLHQVAKKTPKSKAIVPDISDDDTFKGKKVLVVDDDIRNVFAIAQILEEREIEVLEAENGAAALEMLKNNPGTDLVLMDIMMPVMDGYEAMQKIRSNPETENIPIITLSAKAMKEDYQKAIDSGANDYISKPVDVQKLLSLLKIWLYK</sequence>
<organism evidence="5">
    <name type="scientific">Mariniphaga anaerophila</name>
    <dbReference type="NCBI Taxonomy" id="1484053"/>
    <lineage>
        <taxon>Bacteria</taxon>
        <taxon>Pseudomonadati</taxon>
        <taxon>Bacteroidota</taxon>
        <taxon>Bacteroidia</taxon>
        <taxon>Marinilabiliales</taxon>
        <taxon>Prolixibacteraceae</taxon>
        <taxon>Mariniphaga</taxon>
    </lineage>
</organism>
<evidence type="ECO:0000259" key="4">
    <source>
        <dbReference type="PROSITE" id="PS50110"/>
    </source>
</evidence>
<evidence type="ECO:0000256" key="2">
    <source>
        <dbReference type="ARBA" id="ARBA00023012"/>
    </source>
</evidence>
<dbReference type="PANTHER" id="PTHR45339">
    <property type="entry name" value="HYBRID SIGNAL TRANSDUCTION HISTIDINE KINASE J"/>
    <property type="match status" value="1"/>
</dbReference>
<gene>
    <name evidence="5" type="ORF">ENN90_07875</name>
</gene>
<dbReference type="Pfam" id="PF00072">
    <property type="entry name" value="Response_reg"/>
    <property type="match status" value="1"/>
</dbReference>
<accession>A0A831LKZ6</accession>
<feature type="modified residue" description="4-aspartylphosphate" evidence="3">
    <location>
        <position position="106"/>
    </location>
</feature>
<keyword evidence="1 3" id="KW-0597">Phosphoprotein</keyword>
<evidence type="ECO:0000256" key="3">
    <source>
        <dbReference type="PROSITE-ProRule" id="PRU00169"/>
    </source>
</evidence>
<protein>
    <submittedName>
        <fullName evidence="5">Response regulator</fullName>
    </submittedName>
</protein>
<dbReference type="Proteomes" id="UP000886047">
    <property type="component" value="Unassembled WGS sequence"/>
</dbReference>
<dbReference type="PROSITE" id="PS50110">
    <property type="entry name" value="RESPONSE_REGULATORY"/>
    <property type="match status" value="1"/>
</dbReference>
<evidence type="ECO:0000313" key="5">
    <source>
        <dbReference type="EMBL" id="HDR51523.1"/>
    </source>
</evidence>
<dbReference type="InterPro" id="IPR001789">
    <property type="entry name" value="Sig_transdc_resp-reg_receiver"/>
</dbReference>
<dbReference type="SMART" id="SM00448">
    <property type="entry name" value="REC"/>
    <property type="match status" value="1"/>
</dbReference>
<comment type="caution">
    <text evidence="5">The sequence shown here is derived from an EMBL/GenBank/DDBJ whole genome shotgun (WGS) entry which is preliminary data.</text>
</comment>
<name>A0A831LKZ6_9BACT</name>
<dbReference type="CDD" id="cd17546">
    <property type="entry name" value="REC_hyHK_CKI1_RcsC-like"/>
    <property type="match status" value="1"/>
</dbReference>
<evidence type="ECO:0000256" key="1">
    <source>
        <dbReference type="ARBA" id="ARBA00022553"/>
    </source>
</evidence>